<accession>A0ACC8XEJ2</accession>
<evidence type="ECO:0000313" key="1">
    <source>
        <dbReference type="EMBL" id="ONI41579.1"/>
    </source>
</evidence>
<name>A0ACC8XEJ2_9FIRM</name>
<dbReference type="EMBL" id="LJDB01000033">
    <property type="protein sequence ID" value="ONI41579.1"/>
    <property type="molecule type" value="Genomic_DNA"/>
</dbReference>
<sequence length="125" mass="14190">MNKIFDLQKDKIIFVMIAYTIIVYGIGLMLGLKEINFLIGLIIGMFISILKYKLLELTLNRAVTMSEAKAKIYSQRHYLLRYTLTGAVLFISAIYSHANLLGAFLGLLALKVGAYYELFTIRRSS</sequence>
<dbReference type="Proteomes" id="UP000188605">
    <property type="component" value="Unassembled WGS sequence"/>
</dbReference>
<organism evidence="1 2">
    <name type="scientific">Candidatus Epulonipiscium fishelsonii</name>
    <dbReference type="NCBI Taxonomy" id="77094"/>
    <lineage>
        <taxon>Bacteria</taxon>
        <taxon>Bacillati</taxon>
        <taxon>Bacillota</taxon>
        <taxon>Clostridia</taxon>
        <taxon>Lachnospirales</taxon>
        <taxon>Lachnospiraceae</taxon>
        <taxon>Candidatus Epulonipiscium</taxon>
    </lineage>
</organism>
<gene>
    <name evidence="1" type="ORF">AN396_00670</name>
</gene>
<comment type="caution">
    <text evidence="1">The sequence shown here is derived from an EMBL/GenBank/DDBJ whole genome shotgun (WGS) entry which is preliminary data.</text>
</comment>
<keyword evidence="2" id="KW-1185">Reference proteome</keyword>
<proteinExistence type="predicted"/>
<evidence type="ECO:0000313" key="2">
    <source>
        <dbReference type="Proteomes" id="UP000188605"/>
    </source>
</evidence>
<protein>
    <submittedName>
        <fullName evidence="1">Uncharacterized protein</fullName>
    </submittedName>
</protein>
<reference evidence="1" key="1">
    <citation type="submission" date="2016-08" db="EMBL/GenBank/DDBJ databases">
        <authorList>
            <person name="Ngugi D.K."/>
            <person name="Miyake S."/>
            <person name="Stingl U."/>
        </authorList>
    </citation>
    <scope>NUCLEOTIDE SEQUENCE</scope>
    <source>
        <strain evidence="1">SCG-B11WGA-EpuloA1</strain>
    </source>
</reference>